<feature type="compositionally biased region" description="Low complexity" evidence="5">
    <location>
        <begin position="464"/>
        <end position="500"/>
    </location>
</feature>
<dbReference type="InterPro" id="IPR010920">
    <property type="entry name" value="LSM_dom_sf"/>
</dbReference>
<organism evidence="8 9">
    <name type="scientific">Boudabousia marimammalium</name>
    <dbReference type="NCBI Taxonomy" id="156892"/>
    <lineage>
        <taxon>Bacteria</taxon>
        <taxon>Bacillati</taxon>
        <taxon>Actinomycetota</taxon>
        <taxon>Actinomycetes</taxon>
        <taxon>Actinomycetales</taxon>
        <taxon>Actinomycetaceae</taxon>
        <taxon>Boudabousia</taxon>
    </lineage>
</organism>
<feature type="compositionally biased region" description="Low complexity" evidence="5">
    <location>
        <begin position="548"/>
        <end position="567"/>
    </location>
</feature>
<evidence type="ECO:0000256" key="6">
    <source>
        <dbReference type="SAM" id="Phobius"/>
    </source>
</evidence>
<dbReference type="Gene3D" id="2.30.30.60">
    <property type="match status" value="1"/>
</dbReference>
<dbReference type="GO" id="GO:0055085">
    <property type="term" value="P:transmembrane transport"/>
    <property type="evidence" value="ECO:0007669"/>
    <property type="project" value="InterPro"/>
</dbReference>
<dbReference type="Pfam" id="PF00924">
    <property type="entry name" value="MS_channel_2nd"/>
    <property type="match status" value="1"/>
</dbReference>
<sequence length="639" mass="68035">MTYIISAAIGVALGLAIAVVFVVILKVSLRRTAPGRTLAARVRLPLIVTLALLGSAIGLEMAANGVDEGAVVYWFVPIQHGLWIAIILGITWILTQVVHIIEDVAEYRYGDSEAGRARRVTTQMQVLRRVLQAIIVVIGIVVALLTFPAMRTAMTALLSSAGVVSLVAGIAAQNVLGNMFAGLQIAFTDSIRVGDILDYEGQYGTVEEITLTYMVLRLWDEKRLIVPSKKLTEESIQNWTRRHTQVLGVVELPMDWSAPVSAARKEMHRLLRQTDLWDGQTASIQVTDSEPDYMTVRLCVSAADPSKLWDLRCYLREHMVRWAVGQTPSALARHRIEEQTRNHNAALLGEEYGELVRAYTSPNLPSVKVAGPEDETILLTPEQARAEIQRIQAEAGVARGGVRKQAEEAAEQNRQGIFDRILGIVMPDEDENSGGAASDAVDPDATVVLSADEILALAAASTAVPADSATASGSSGAAGSAGSAQSSGASVSDSTVTSTSLPDATSVDEDPASSRLYSGSPQAEERAQAFQGPGEEVFKEREKEAERQAATARDTAAASEADESTATGEFAETPSAPAGVTEGAPSANGVNSVTASDAGVNSDTTSTDKHPEETVEGLPLDDTFYDDDGELDMTHGRGE</sequence>
<evidence type="ECO:0000256" key="5">
    <source>
        <dbReference type="SAM" id="MobiDB-lite"/>
    </source>
</evidence>
<dbReference type="AlphaFoldDB" id="A0A1Q5PM75"/>
<keyword evidence="4 6" id="KW-0472">Membrane</keyword>
<dbReference type="STRING" id="156892.BM477_05300"/>
<dbReference type="PANTHER" id="PTHR30566">
    <property type="entry name" value="YNAI-RELATED MECHANOSENSITIVE ION CHANNEL"/>
    <property type="match status" value="1"/>
</dbReference>
<feature type="compositionally biased region" description="Polar residues" evidence="5">
    <location>
        <begin position="588"/>
        <end position="605"/>
    </location>
</feature>
<evidence type="ECO:0000259" key="7">
    <source>
        <dbReference type="Pfam" id="PF00924"/>
    </source>
</evidence>
<evidence type="ECO:0000256" key="3">
    <source>
        <dbReference type="ARBA" id="ARBA00022989"/>
    </source>
</evidence>
<feature type="transmembrane region" description="Helical" evidence="6">
    <location>
        <begin position="46"/>
        <end position="66"/>
    </location>
</feature>
<evidence type="ECO:0000256" key="2">
    <source>
        <dbReference type="ARBA" id="ARBA00022692"/>
    </source>
</evidence>
<dbReference type="Gene3D" id="1.10.287.1260">
    <property type="match status" value="1"/>
</dbReference>
<name>A0A1Q5PM75_9ACTO</name>
<dbReference type="GO" id="GO:0016020">
    <property type="term" value="C:membrane"/>
    <property type="evidence" value="ECO:0007669"/>
    <property type="project" value="UniProtKB-SubCell"/>
</dbReference>
<keyword evidence="2 6" id="KW-0812">Transmembrane</keyword>
<feature type="region of interest" description="Disordered" evidence="5">
    <location>
        <begin position="464"/>
        <end position="639"/>
    </location>
</feature>
<dbReference type="InterPro" id="IPR023408">
    <property type="entry name" value="MscS_beta-dom_sf"/>
</dbReference>
<protein>
    <recommendedName>
        <fullName evidence="7">Mechanosensitive ion channel MscS domain-containing protein</fullName>
    </recommendedName>
</protein>
<gene>
    <name evidence="8" type="ORF">BM477_05300</name>
</gene>
<evidence type="ECO:0000256" key="1">
    <source>
        <dbReference type="ARBA" id="ARBA00004370"/>
    </source>
</evidence>
<feature type="compositionally biased region" description="Basic and acidic residues" evidence="5">
    <location>
        <begin position="536"/>
        <end position="547"/>
    </location>
</feature>
<keyword evidence="9" id="KW-1185">Reference proteome</keyword>
<dbReference type="SUPFAM" id="SSF50182">
    <property type="entry name" value="Sm-like ribonucleoproteins"/>
    <property type="match status" value="1"/>
</dbReference>
<comment type="caution">
    <text evidence="8">The sequence shown here is derived from an EMBL/GenBank/DDBJ whole genome shotgun (WGS) entry which is preliminary data.</text>
</comment>
<feature type="transmembrane region" description="Helical" evidence="6">
    <location>
        <begin position="126"/>
        <end position="147"/>
    </location>
</feature>
<evidence type="ECO:0000256" key="4">
    <source>
        <dbReference type="ARBA" id="ARBA00023136"/>
    </source>
</evidence>
<reference evidence="9" key="1">
    <citation type="submission" date="2016-11" db="EMBL/GenBank/DDBJ databases">
        <title>Actinomyces gypaetusis sp. nov. isolated from Gypaetus barbatus in Qinghai Tibet Plateau China.</title>
        <authorList>
            <person name="Meng X."/>
        </authorList>
    </citation>
    <scope>NUCLEOTIDE SEQUENCE [LARGE SCALE GENOMIC DNA]</scope>
    <source>
        <strain evidence="9">DSM 15383</strain>
    </source>
</reference>
<evidence type="ECO:0000313" key="8">
    <source>
        <dbReference type="EMBL" id="OKL48623.1"/>
    </source>
</evidence>
<dbReference type="PANTHER" id="PTHR30566:SF25">
    <property type="entry name" value="INNER MEMBRANE PROTEIN"/>
    <property type="match status" value="1"/>
</dbReference>
<evidence type="ECO:0000313" key="9">
    <source>
        <dbReference type="Proteomes" id="UP000186465"/>
    </source>
</evidence>
<feature type="domain" description="Mechanosensitive ion channel MscS" evidence="7">
    <location>
        <begin position="174"/>
        <end position="241"/>
    </location>
</feature>
<dbReference type="Proteomes" id="UP000186465">
    <property type="component" value="Unassembled WGS sequence"/>
</dbReference>
<comment type="subcellular location">
    <subcellularLocation>
        <location evidence="1">Membrane</location>
    </subcellularLocation>
</comment>
<accession>A0A1Q5PM75</accession>
<proteinExistence type="predicted"/>
<dbReference type="InterPro" id="IPR006685">
    <property type="entry name" value="MscS_channel_2nd"/>
</dbReference>
<feature type="transmembrane region" description="Helical" evidence="6">
    <location>
        <begin position="72"/>
        <end position="94"/>
    </location>
</feature>
<feature type="transmembrane region" description="Helical" evidence="6">
    <location>
        <begin position="6"/>
        <end position="25"/>
    </location>
</feature>
<dbReference type="EMBL" id="MPDM01000005">
    <property type="protein sequence ID" value="OKL48623.1"/>
    <property type="molecule type" value="Genomic_DNA"/>
</dbReference>
<keyword evidence="3 6" id="KW-1133">Transmembrane helix</keyword>